<keyword evidence="2" id="KW-0378">Hydrolase</keyword>
<dbReference type="Pfam" id="PF12146">
    <property type="entry name" value="Hydrolase_4"/>
    <property type="match status" value="1"/>
</dbReference>
<dbReference type="InParanoid" id="A0A397S2W3"/>
<accession>A0A397S2W3</accession>
<feature type="domain" description="Serine aminopeptidase S33" evidence="1">
    <location>
        <begin position="23"/>
        <end position="279"/>
    </location>
</feature>
<sequence>MEKIKIKATDGLELSCLYSKAKEPRAICQIMHGMAEHKERYIELIEALNNSGITVIISDMRGHGESINDEYFLGHLGGDLDLLISDQYEVTKWFKKHNPNLPMYVFSHSMGTLISRAYIEKHDDEIERLALSGTVGYEPLCFIGVFMAKCKSIGNGAKKHSKLLWAMSNNASFDPSLSWLSYSETNIKNYEEDPLCGVLFTNASNKVLFTLTYNLHKIKRYQCKNPTLRIYSFSGEDDRTTKGEKGLRDTMKTLIRAGYVDLKYKTYPHMKHEILMEDDHKMVIDDILKFFAE</sequence>
<evidence type="ECO:0000259" key="1">
    <source>
        <dbReference type="Pfam" id="PF12146"/>
    </source>
</evidence>
<keyword evidence="3" id="KW-1185">Reference proteome</keyword>
<dbReference type="EMBL" id="QXEV01000002">
    <property type="protein sequence ID" value="RIA78297.1"/>
    <property type="molecule type" value="Genomic_DNA"/>
</dbReference>
<dbReference type="InterPro" id="IPR051044">
    <property type="entry name" value="MAG_DAG_Lipase"/>
</dbReference>
<organism evidence="2 3">
    <name type="scientific">Anaeroplasma bactoclasticum</name>
    <dbReference type="NCBI Taxonomy" id="2088"/>
    <lineage>
        <taxon>Bacteria</taxon>
        <taxon>Bacillati</taxon>
        <taxon>Mycoplasmatota</taxon>
        <taxon>Mollicutes</taxon>
        <taxon>Anaeroplasmatales</taxon>
        <taxon>Anaeroplasmataceae</taxon>
        <taxon>Anaeroplasma</taxon>
    </lineage>
</organism>
<name>A0A397S2W3_9MOLU</name>
<dbReference type="InterPro" id="IPR022742">
    <property type="entry name" value="Hydrolase_4"/>
</dbReference>
<reference evidence="2 3" key="1">
    <citation type="submission" date="2018-08" db="EMBL/GenBank/DDBJ databases">
        <title>Genomic Encyclopedia of Archaeal and Bacterial Type Strains, Phase II (KMG-II): from individual species to whole genera.</title>
        <authorList>
            <person name="Goeker M."/>
        </authorList>
    </citation>
    <scope>NUCLEOTIDE SEQUENCE [LARGE SCALE GENOMIC DNA]</scope>
    <source>
        <strain evidence="2 3">ATCC 27112</strain>
    </source>
</reference>
<evidence type="ECO:0000313" key="3">
    <source>
        <dbReference type="Proteomes" id="UP000266506"/>
    </source>
</evidence>
<dbReference type="RefSeq" id="WP_119015423.1">
    <property type="nucleotide sequence ID" value="NZ_QXEV01000002.1"/>
</dbReference>
<dbReference type="GO" id="GO:0016787">
    <property type="term" value="F:hydrolase activity"/>
    <property type="evidence" value="ECO:0007669"/>
    <property type="project" value="UniProtKB-KW"/>
</dbReference>
<comment type="caution">
    <text evidence="2">The sequence shown here is derived from an EMBL/GenBank/DDBJ whole genome shotgun (WGS) entry which is preliminary data.</text>
</comment>
<protein>
    <submittedName>
        <fullName evidence="2">Alpha-beta hydrolase superfamily lysophospholipase</fullName>
    </submittedName>
</protein>
<dbReference type="PANTHER" id="PTHR11614">
    <property type="entry name" value="PHOSPHOLIPASE-RELATED"/>
    <property type="match status" value="1"/>
</dbReference>
<gene>
    <name evidence="2" type="ORF">EI71_00247</name>
</gene>
<dbReference type="SUPFAM" id="SSF53474">
    <property type="entry name" value="alpha/beta-Hydrolases"/>
    <property type="match status" value="1"/>
</dbReference>
<dbReference type="OrthoDB" id="9806902at2"/>
<dbReference type="AlphaFoldDB" id="A0A397S2W3"/>
<evidence type="ECO:0000313" key="2">
    <source>
        <dbReference type="EMBL" id="RIA78297.1"/>
    </source>
</evidence>
<proteinExistence type="predicted"/>
<dbReference type="Gene3D" id="3.40.50.1820">
    <property type="entry name" value="alpha/beta hydrolase"/>
    <property type="match status" value="1"/>
</dbReference>
<dbReference type="InterPro" id="IPR029058">
    <property type="entry name" value="AB_hydrolase_fold"/>
</dbReference>
<dbReference type="Proteomes" id="UP000266506">
    <property type="component" value="Unassembled WGS sequence"/>
</dbReference>